<dbReference type="eggNOG" id="ENOG502SC0Z">
    <property type="taxonomic scope" value="Eukaryota"/>
</dbReference>
<organism evidence="2 3">
    <name type="scientific">Rhodnius prolixus</name>
    <name type="common">Triatomid bug</name>
    <dbReference type="NCBI Taxonomy" id="13249"/>
    <lineage>
        <taxon>Eukaryota</taxon>
        <taxon>Metazoa</taxon>
        <taxon>Ecdysozoa</taxon>
        <taxon>Arthropoda</taxon>
        <taxon>Hexapoda</taxon>
        <taxon>Insecta</taxon>
        <taxon>Pterygota</taxon>
        <taxon>Neoptera</taxon>
        <taxon>Paraneoptera</taxon>
        <taxon>Hemiptera</taxon>
        <taxon>Heteroptera</taxon>
        <taxon>Panheteroptera</taxon>
        <taxon>Cimicomorpha</taxon>
        <taxon>Reduviidae</taxon>
        <taxon>Triatominae</taxon>
        <taxon>Rhodnius</taxon>
    </lineage>
</organism>
<dbReference type="HOGENOM" id="CLU_2500717_0_0_1"/>
<feature type="compositionally biased region" description="Acidic residues" evidence="1">
    <location>
        <begin position="24"/>
        <end position="36"/>
    </location>
</feature>
<dbReference type="Pfam" id="PF03670">
    <property type="entry name" value="UPF0184"/>
    <property type="match status" value="1"/>
</dbReference>
<accession>T1I6N8</accession>
<dbReference type="OMA" id="QSNRDIR"/>
<evidence type="ECO:0000256" key="1">
    <source>
        <dbReference type="SAM" id="MobiDB-lite"/>
    </source>
</evidence>
<keyword evidence="3" id="KW-1185">Reference proteome</keyword>
<dbReference type="VEuPathDB" id="VectorBase:RPRC011960"/>
<evidence type="ECO:0000313" key="2">
    <source>
        <dbReference type="EnsemblMetazoa" id="RPRC011960-PA"/>
    </source>
</evidence>
<proteinExistence type="predicted"/>
<reference evidence="2" key="1">
    <citation type="submission" date="2015-05" db="UniProtKB">
        <authorList>
            <consortium name="EnsemblMetazoa"/>
        </authorList>
    </citation>
    <scope>IDENTIFICATION</scope>
</reference>
<protein>
    <submittedName>
        <fullName evidence="2">Uncharacterized protein</fullName>
    </submittedName>
</protein>
<dbReference type="Proteomes" id="UP000015103">
    <property type="component" value="Unassembled WGS sequence"/>
</dbReference>
<dbReference type="AlphaFoldDB" id="T1I6N8"/>
<dbReference type="InParanoid" id="T1I6N8"/>
<dbReference type="EMBL" id="ACPB03005126">
    <property type="status" value="NOT_ANNOTATED_CDS"/>
    <property type="molecule type" value="Genomic_DNA"/>
</dbReference>
<feature type="compositionally biased region" description="Polar residues" evidence="1">
    <location>
        <begin position="1"/>
        <end position="12"/>
    </location>
</feature>
<evidence type="ECO:0000313" key="3">
    <source>
        <dbReference type="Proteomes" id="UP000015103"/>
    </source>
</evidence>
<dbReference type="RefSeq" id="XP_073987830.1">
    <property type="nucleotide sequence ID" value="XM_074131729.1"/>
</dbReference>
<sequence length="86" mass="9930">MVLNTYVSTDQLGQGAKQPKQDDQENEDVEISDISDEDVERLNTQLDQLNNALDVLEQKNENIQARLLELLKSNKELREEQSREES</sequence>
<dbReference type="GeneID" id="141456087"/>
<dbReference type="EnsemblMetazoa" id="RPRC011960-RA">
    <property type="protein sequence ID" value="RPRC011960-PA"/>
    <property type="gene ID" value="RPRC011960"/>
</dbReference>
<name>T1I6N8_RHOPR</name>
<feature type="region of interest" description="Disordered" evidence="1">
    <location>
        <begin position="1"/>
        <end position="36"/>
    </location>
</feature>
<dbReference type="RefSeq" id="XP_073987831.1">
    <property type="nucleotide sequence ID" value="XM_074131730.1"/>
</dbReference>